<dbReference type="EMBL" id="SWLG01000013">
    <property type="protein sequence ID" value="TLS36086.1"/>
    <property type="molecule type" value="Genomic_DNA"/>
</dbReference>
<feature type="active site" evidence="6">
    <location>
        <position position="252"/>
    </location>
</feature>
<evidence type="ECO:0000313" key="9">
    <source>
        <dbReference type="Proteomes" id="UP000308230"/>
    </source>
</evidence>
<evidence type="ECO:0000256" key="3">
    <source>
        <dbReference type="ARBA" id="ARBA00022679"/>
    </source>
</evidence>
<keyword evidence="3 5" id="KW-0808">Transferase</keyword>
<dbReference type="AlphaFoldDB" id="A0A5R9F0Y1"/>
<dbReference type="InterPro" id="IPR024176">
    <property type="entry name" value="Citrate_synthase_bac-typ"/>
</dbReference>
<dbReference type="InterPro" id="IPR016142">
    <property type="entry name" value="Citrate_synth-like_lrg_a-sub"/>
</dbReference>
<accession>A0A5R9F0Y1</accession>
<comment type="caution">
    <text evidence="8">The sequence shown here is derived from an EMBL/GenBank/DDBJ whole genome shotgun (WGS) entry which is preliminary data.</text>
</comment>
<dbReference type="InterPro" id="IPR036969">
    <property type="entry name" value="Citrate_synthase_sf"/>
</dbReference>
<dbReference type="UniPathway" id="UPA00223"/>
<dbReference type="GO" id="GO:0006099">
    <property type="term" value="P:tricarboxylic acid cycle"/>
    <property type="evidence" value="ECO:0007669"/>
    <property type="project" value="UniProtKB-UniPathway"/>
</dbReference>
<dbReference type="Proteomes" id="UP000308230">
    <property type="component" value="Unassembled WGS sequence"/>
</dbReference>
<feature type="active site" evidence="6">
    <location>
        <position position="307"/>
    </location>
</feature>
<dbReference type="GO" id="GO:0005829">
    <property type="term" value="C:cytosol"/>
    <property type="evidence" value="ECO:0007669"/>
    <property type="project" value="TreeGrafter"/>
</dbReference>
<dbReference type="GO" id="GO:0036440">
    <property type="term" value="F:citrate synthase activity"/>
    <property type="evidence" value="ECO:0007669"/>
    <property type="project" value="UniProtKB-EC"/>
</dbReference>
<dbReference type="PANTHER" id="PTHR11739">
    <property type="entry name" value="CITRATE SYNTHASE"/>
    <property type="match status" value="1"/>
</dbReference>
<organism evidence="8 9">
    <name type="scientific">Exobacillus caeni</name>
    <dbReference type="NCBI Taxonomy" id="2574798"/>
    <lineage>
        <taxon>Bacteria</taxon>
        <taxon>Bacillati</taxon>
        <taxon>Bacillota</taxon>
        <taxon>Bacilli</taxon>
        <taxon>Bacillales</taxon>
        <taxon>Guptibacillaceae</taxon>
        <taxon>Exobacillus</taxon>
    </lineage>
</organism>
<dbReference type="Gene3D" id="1.10.580.10">
    <property type="entry name" value="Citrate Synthase, domain 1"/>
    <property type="match status" value="1"/>
</dbReference>
<dbReference type="SUPFAM" id="SSF48256">
    <property type="entry name" value="Citrate synthase"/>
    <property type="match status" value="1"/>
</dbReference>
<evidence type="ECO:0000256" key="5">
    <source>
        <dbReference type="PIRNR" id="PIRNR001369"/>
    </source>
</evidence>
<dbReference type="PANTHER" id="PTHR11739:SF4">
    <property type="entry name" value="CITRATE SYNTHASE, PEROXISOMAL"/>
    <property type="match status" value="1"/>
</dbReference>
<evidence type="ECO:0000256" key="1">
    <source>
        <dbReference type="ARBA" id="ARBA00005163"/>
    </source>
</evidence>
<comment type="catalytic activity">
    <reaction evidence="4">
        <text>oxaloacetate + acetyl-CoA + H2O = citrate + CoA + H(+)</text>
        <dbReference type="Rhea" id="RHEA:16845"/>
        <dbReference type="ChEBI" id="CHEBI:15377"/>
        <dbReference type="ChEBI" id="CHEBI:15378"/>
        <dbReference type="ChEBI" id="CHEBI:16452"/>
        <dbReference type="ChEBI" id="CHEBI:16947"/>
        <dbReference type="ChEBI" id="CHEBI:57287"/>
        <dbReference type="ChEBI" id="CHEBI:57288"/>
        <dbReference type="EC" id="2.3.3.16"/>
    </reaction>
</comment>
<dbReference type="GO" id="GO:0005975">
    <property type="term" value="P:carbohydrate metabolic process"/>
    <property type="evidence" value="ECO:0007669"/>
    <property type="project" value="TreeGrafter"/>
</dbReference>
<evidence type="ECO:0000256" key="6">
    <source>
        <dbReference type="PIRSR" id="PIRSR001369-1"/>
    </source>
</evidence>
<comment type="pathway">
    <text evidence="1">Carbohydrate metabolism; tricarboxylic acid cycle.</text>
</comment>
<protein>
    <recommendedName>
        <fullName evidence="5">Citrate synthase</fullName>
    </recommendedName>
</protein>
<dbReference type="CDD" id="cd06109">
    <property type="entry name" value="BsCS-I_like"/>
    <property type="match status" value="1"/>
</dbReference>
<keyword evidence="9" id="KW-1185">Reference proteome</keyword>
<reference evidence="8 9" key="1">
    <citation type="submission" date="2019-04" db="EMBL/GenBank/DDBJ databases">
        <title>Bacillus caeni sp. nov., a bacterium isolated from mangrove sediment.</title>
        <authorList>
            <person name="Huang H."/>
            <person name="Mo K."/>
            <person name="Hu Y."/>
        </authorList>
    </citation>
    <scope>NUCLEOTIDE SEQUENCE [LARGE SCALE GENOMIC DNA]</scope>
    <source>
        <strain evidence="8 9">HB172195</strain>
    </source>
</reference>
<comment type="similarity">
    <text evidence="2 5 7">Belongs to the citrate synthase family.</text>
</comment>
<evidence type="ECO:0000256" key="7">
    <source>
        <dbReference type="RuleBase" id="RU003406"/>
    </source>
</evidence>
<dbReference type="InterPro" id="IPR019810">
    <property type="entry name" value="Citrate_synthase_AS"/>
</dbReference>
<evidence type="ECO:0000256" key="2">
    <source>
        <dbReference type="ARBA" id="ARBA00010566"/>
    </source>
</evidence>
<proteinExistence type="inferred from homology"/>
<dbReference type="InterPro" id="IPR002020">
    <property type="entry name" value="Citrate_synthase"/>
</dbReference>
<dbReference type="Pfam" id="PF00285">
    <property type="entry name" value="Citrate_synt"/>
    <property type="match status" value="1"/>
</dbReference>
<dbReference type="PROSITE" id="PS00480">
    <property type="entry name" value="CITRATE_SYNTHASE"/>
    <property type="match status" value="1"/>
</dbReference>
<dbReference type="InterPro" id="IPR016143">
    <property type="entry name" value="Citrate_synth-like_sm_a-sub"/>
</dbReference>
<dbReference type="OrthoDB" id="9800864at2"/>
<dbReference type="Gene3D" id="1.10.230.10">
    <property type="entry name" value="Cytochrome P450-Terp, domain 2"/>
    <property type="match status" value="1"/>
</dbReference>
<dbReference type="NCBIfam" id="NF009005">
    <property type="entry name" value="PRK12350.1"/>
    <property type="match status" value="1"/>
</dbReference>
<sequence length="362" mass="40214">MKTAGLEGVVAAISEISLVDGNKGHLVYRGHWAKDLAISYSFEEVAYLLWYGSLPNKTELHEFGEILKANRRLPDYIKTIIDNLPEKMELMSVLRTVVSAMGTEEYQWPSTTEQALSLTAVLPTVISYRYRRINGLSPIEPSDNLNHVANFLYMLKEEQPSQSHVKALSAYLILTMEHGMNASTFTARVIASTQSDLASAISGAIGAMKGPLHGGAPSGVIELLDEIGSKENAEDVLRRKLKGGERLMGFGHRVYKTQDPRAEALRTITAEFSEDDPWFSLANEVEDLAIELLNEYKPGRKLYTNVEFYAAAILKAIDLPTELFTSAFTSSRIIGWIANVLEQNENNRIIRPASEYSGPMPE</sequence>
<evidence type="ECO:0000313" key="8">
    <source>
        <dbReference type="EMBL" id="TLS36086.1"/>
    </source>
</evidence>
<dbReference type="PIRSF" id="PIRSF001369">
    <property type="entry name" value="Citrate_synth"/>
    <property type="match status" value="1"/>
</dbReference>
<gene>
    <name evidence="8" type="ORF">FCL54_17005</name>
</gene>
<dbReference type="PRINTS" id="PR00143">
    <property type="entry name" value="CITRTSNTHASE"/>
</dbReference>
<name>A0A5R9F0Y1_9BACL</name>
<evidence type="ECO:0000256" key="4">
    <source>
        <dbReference type="ARBA" id="ARBA00049288"/>
    </source>
</evidence>
<dbReference type="RefSeq" id="WP_138127980.1">
    <property type="nucleotide sequence ID" value="NZ_SWLG01000013.1"/>
</dbReference>